<dbReference type="Proteomes" id="UP000199322">
    <property type="component" value="Unassembled WGS sequence"/>
</dbReference>
<evidence type="ECO:0000313" key="12">
    <source>
        <dbReference type="Proteomes" id="UP000199322"/>
    </source>
</evidence>
<organism evidence="11 12">
    <name type="scientific">Geotoga petraea</name>
    <dbReference type="NCBI Taxonomy" id="28234"/>
    <lineage>
        <taxon>Bacteria</taxon>
        <taxon>Thermotogati</taxon>
        <taxon>Thermotogota</taxon>
        <taxon>Thermotogae</taxon>
        <taxon>Petrotogales</taxon>
        <taxon>Petrotogaceae</taxon>
        <taxon>Geotoga</taxon>
    </lineage>
</organism>
<dbReference type="InterPro" id="IPR036890">
    <property type="entry name" value="HATPase_C_sf"/>
</dbReference>
<dbReference type="AlphaFoldDB" id="A0A1G6PLE9"/>
<dbReference type="Pfam" id="PF00512">
    <property type="entry name" value="HisKA"/>
    <property type="match status" value="1"/>
</dbReference>
<dbReference type="SMART" id="SM00065">
    <property type="entry name" value="GAF"/>
    <property type="match status" value="2"/>
</dbReference>
<dbReference type="SUPFAM" id="SSF55874">
    <property type="entry name" value="ATPase domain of HSP90 chaperone/DNA topoisomerase II/histidine kinase"/>
    <property type="match status" value="1"/>
</dbReference>
<dbReference type="InterPro" id="IPR029016">
    <property type="entry name" value="GAF-like_dom_sf"/>
</dbReference>
<proteinExistence type="predicted"/>
<evidence type="ECO:0000256" key="4">
    <source>
        <dbReference type="ARBA" id="ARBA00022679"/>
    </source>
</evidence>
<dbReference type="Pfam" id="PF00989">
    <property type="entry name" value="PAS"/>
    <property type="match status" value="1"/>
</dbReference>
<dbReference type="SMART" id="SM00388">
    <property type="entry name" value="HisKA"/>
    <property type="match status" value="1"/>
</dbReference>
<dbReference type="InterPro" id="IPR036097">
    <property type="entry name" value="HisK_dim/P_sf"/>
</dbReference>
<evidence type="ECO:0000256" key="7">
    <source>
        <dbReference type="ARBA" id="ARBA00022840"/>
    </source>
</evidence>
<evidence type="ECO:0000256" key="8">
    <source>
        <dbReference type="ARBA" id="ARBA00023012"/>
    </source>
</evidence>
<dbReference type="PRINTS" id="PR00344">
    <property type="entry name" value="BCTRLSENSOR"/>
</dbReference>
<dbReference type="PANTHER" id="PTHR43065">
    <property type="entry name" value="SENSOR HISTIDINE KINASE"/>
    <property type="match status" value="1"/>
</dbReference>
<comment type="catalytic activity">
    <reaction evidence="1">
        <text>ATP + protein L-histidine = ADP + protein N-phospho-L-histidine.</text>
        <dbReference type="EC" id="2.7.13.3"/>
    </reaction>
</comment>
<dbReference type="Gene3D" id="3.30.450.20">
    <property type="entry name" value="PAS domain"/>
    <property type="match status" value="1"/>
</dbReference>
<dbReference type="SMART" id="SM00387">
    <property type="entry name" value="HATPase_c"/>
    <property type="match status" value="1"/>
</dbReference>
<dbReference type="InterPro" id="IPR004358">
    <property type="entry name" value="Sig_transdc_His_kin-like_C"/>
</dbReference>
<name>A0A1G6PLE9_9BACT</name>
<dbReference type="Gene3D" id="1.10.287.130">
    <property type="match status" value="1"/>
</dbReference>
<evidence type="ECO:0000256" key="1">
    <source>
        <dbReference type="ARBA" id="ARBA00000085"/>
    </source>
</evidence>
<keyword evidence="12" id="KW-1185">Reference proteome</keyword>
<evidence type="ECO:0000256" key="3">
    <source>
        <dbReference type="ARBA" id="ARBA00022553"/>
    </source>
</evidence>
<keyword evidence="4" id="KW-0808">Transferase</keyword>
<evidence type="ECO:0000256" key="5">
    <source>
        <dbReference type="ARBA" id="ARBA00022741"/>
    </source>
</evidence>
<evidence type="ECO:0000259" key="10">
    <source>
        <dbReference type="PROSITE" id="PS50112"/>
    </source>
</evidence>
<dbReference type="SUPFAM" id="SSF55781">
    <property type="entry name" value="GAF domain-like"/>
    <property type="match status" value="2"/>
</dbReference>
<dbReference type="SMART" id="SM00091">
    <property type="entry name" value="PAS"/>
    <property type="match status" value="1"/>
</dbReference>
<dbReference type="CDD" id="cd00082">
    <property type="entry name" value="HisKA"/>
    <property type="match status" value="1"/>
</dbReference>
<dbReference type="InterPro" id="IPR013767">
    <property type="entry name" value="PAS_fold"/>
</dbReference>
<dbReference type="InterPro" id="IPR003661">
    <property type="entry name" value="HisK_dim/P_dom"/>
</dbReference>
<dbReference type="NCBIfam" id="TIGR00229">
    <property type="entry name" value="sensory_box"/>
    <property type="match status" value="1"/>
</dbReference>
<dbReference type="PROSITE" id="PS50109">
    <property type="entry name" value="HIS_KIN"/>
    <property type="match status" value="1"/>
</dbReference>
<dbReference type="PROSITE" id="PS50112">
    <property type="entry name" value="PAS"/>
    <property type="match status" value="1"/>
</dbReference>
<evidence type="ECO:0000313" key="11">
    <source>
        <dbReference type="EMBL" id="SDC81003.1"/>
    </source>
</evidence>
<dbReference type="Pfam" id="PF02518">
    <property type="entry name" value="HATPase_c"/>
    <property type="match status" value="1"/>
</dbReference>
<evidence type="ECO:0000256" key="6">
    <source>
        <dbReference type="ARBA" id="ARBA00022777"/>
    </source>
</evidence>
<reference evidence="11 12" key="1">
    <citation type="submission" date="2016-10" db="EMBL/GenBank/DDBJ databases">
        <authorList>
            <person name="de Groot N.N."/>
        </authorList>
    </citation>
    <scope>NUCLEOTIDE SEQUENCE [LARGE SCALE GENOMIC DNA]</scope>
    <source>
        <strain evidence="11 12">WG14</strain>
    </source>
</reference>
<dbReference type="SUPFAM" id="SSF47384">
    <property type="entry name" value="Homodimeric domain of signal transducing histidine kinase"/>
    <property type="match status" value="1"/>
</dbReference>
<feature type="domain" description="Histidine kinase" evidence="9">
    <location>
        <begin position="710"/>
        <end position="920"/>
    </location>
</feature>
<accession>A0A1G6PLE9</accession>
<evidence type="ECO:0000256" key="2">
    <source>
        <dbReference type="ARBA" id="ARBA00012438"/>
    </source>
</evidence>
<dbReference type="CDD" id="cd00130">
    <property type="entry name" value="PAS"/>
    <property type="match status" value="1"/>
</dbReference>
<protein>
    <recommendedName>
        <fullName evidence="2">histidine kinase</fullName>
        <ecNumber evidence="2">2.7.13.3</ecNumber>
    </recommendedName>
</protein>
<keyword evidence="8" id="KW-0902">Two-component regulatory system</keyword>
<evidence type="ECO:0000259" key="9">
    <source>
        <dbReference type="PROSITE" id="PS50109"/>
    </source>
</evidence>
<dbReference type="Gene3D" id="3.30.450.40">
    <property type="match status" value="2"/>
</dbReference>
<dbReference type="InterPro" id="IPR003018">
    <property type="entry name" value="GAF"/>
</dbReference>
<sequence>MFENLMGIIANEDPTNLLRIISKEISEQLYKKINKHNLIFIYEPAREVLRLMGSSVDCDKLRGFKIYMAETEDLHDSIFQKKKTVYPLKEDEKIGCLKEESQIYIYPIYANDTFLGAVGLFEDDYNLEEINSNFSTYAVLMNLVMEALSIEELREKVTLLENLTEVIEDILDREKLIKKIVSEIHNFLHAQVSAFWEYDEESEKLVLKYVEGIHDENILKHELNLYGSYEGETLFGSSEKIVIGRRFYNNKEKAFEIDYRSSMYSKIVSDGKSLGVIAIYNREKNYGYRPYKHFDNLDLTFLTDACKRAGVAINRIYLYEKLQTEVQKLKKFKKSNEQLINLQKTQLEKTNALHKISQAIKSTYDINNAIKIMLLGLTSGRGLKFNRALYLERDKIRGFLIPKLWIGPADDENIGEAWNQANQKALKYGDLVQFLREEALNMPNTNKLTESVSNKVLAYKGHPILERVVSKRQIVNVTSNVFKIKYDELEDIYDIIKTEEFLIFPLAGRAETKGIIVVDNKFNKEPITDIDSEILKLFMDSIGLAMETIENYNELRNKTKSLEEQKNLMDYYRRFKDNILQNLAVGIVVVDRQSKIIEWNEKAESFFSKPRENIIGNSINLMSSTFGEDILNTIDTIMESEESLKYTNYKLKIGDQTKIFDIQFSLLRNREVGYVEGVILGFDDVTEIYYLQQEMEKREKLAAIGEMTSRIAHEIRNPLTVIGGFLNRMYKKMDDPIAVEKYTGIIDDEISRLEIIVSEILEYSRGQKLPEFEEIDLNKLIEDVLIMYEDFIKQKNITLEKAKNVDNIYVNVDRNRIKQVLINLLKNAIEVVTNEGRIEIKSGIDEKHRAFFQIKNNGAQIPEENQEKLFMPFFTTKTHGTGLGLPICKKIIEDEHKGNLYLVKSDEDGTIFRFELPLDS</sequence>
<dbReference type="PANTHER" id="PTHR43065:SF10">
    <property type="entry name" value="PEROXIDE STRESS-ACTIVATED HISTIDINE KINASE MAK3"/>
    <property type="match status" value="1"/>
</dbReference>
<dbReference type="Gene3D" id="3.30.565.10">
    <property type="entry name" value="Histidine kinase-like ATPase, C-terminal domain"/>
    <property type="match status" value="1"/>
</dbReference>
<gene>
    <name evidence="11" type="ORF">SAMN04488588_1853</name>
</gene>
<dbReference type="GO" id="GO:0000155">
    <property type="term" value="F:phosphorelay sensor kinase activity"/>
    <property type="evidence" value="ECO:0007669"/>
    <property type="project" value="InterPro"/>
</dbReference>
<dbReference type="EMBL" id="FMYV01000008">
    <property type="protein sequence ID" value="SDC81003.1"/>
    <property type="molecule type" value="Genomic_DNA"/>
</dbReference>
<dbReference type="GO" id="GO:0006355">
    <property type="term" value="P:regulation of DNA-templated transcription"/>
    <property type="evidence" value="ECO:0007669"/>
    <property type="project" value="InterPro"/>
</dbReference>
<keyword evidence="6" id="KW-0418">Kinase</keyword>
<dbReference type="InterPro" id="IPR000014">
    <property type="entry name" value="PAS"/>
</dbReference>
<dbReference type="SUPFAM" id="SSF55785">
    <property type="entry name" value="PYP-like sensor domain (PAS domain)"/>
    <property type="match status" value="1"/>
</dbReference>
<dbReference type="InterPro" id="IPR003594">
    <property type="entry name" value="HATPase_dom"/>
</dbReference>
<keyword evidence="7" id="KW-0067">ATP-binding</keyword>
<feature type="domain" description="PAS" evidence="10">
    <location>
        <begin position="579"/>
        <end position="641"/>
    </location>
</feature>
<keyword evidence="5" id="KW-0547">Nucleotide-binding</keyword>
<dbReference type="InterPro" id="IPR005467">
    <property type="entry name" value="His_kinase_dom"/>
</dbReference>
<dbReference type="STRING" id="28234.SAMN04488588_1853"/>
<dbReference type="EC" id="2.7.13.3" evidence="2"/>
<dbReference type="InterPro" id="IPR035965">
    <property type="entry name" value="PAS-like_dom_sf"/>
</dbReference>
<dbReference type="GO" id="GO:0005524">
    <property type="term" value="F:ATP binding"/>
    <property type="evidence" value="ECO:0007669"/>
    <property type="project" value="UniProtKB-KW"/>
</dbReference>
<dbReference type="RefSeq" id="WP_091405131.1">
    <property type="nucleotide sequence ID" value="NZ_FMYV01000008.1"/>
</dbReference>
<keyword evidence="3" id="KW-0597">Phosphoprotein</keyword>
<dbReference type="Pfam" id="PF01590">
    <property type="entry name" value="GAF"/>
    <property type="match status" value="1"/>
</dbReference>